<evidence type="ECO:0000313" key="2">
    <source>
        <dbReference type="EMBL" id="MEN3237793.1"/>
    </source>
</evidence>
<dbReference type="Proteomes" id="UP001407347">
    <property type="component" value="Unassembled WGS sequence"/>
</dbReference>
<accession>A0ABV0A1W6</accession>
<organism evidence="2 3">
    <name type="scientific">Methylobacterium ajmalii</name>
    <dbReference type="NCBI Taxonomy" id="2738439"/>
    <lineage>
        <taxon>Bacteria</taxon>
        <taxon>Pseudomonadati</taxon>
        <taxon>Pseudomonadota</taxon>
        <taxon>Alphaproteobacteria</taxon>
        <taxon>Hyphomicrobiales</taxon>
        <taxon>Methylobacteriaceae</taxon>
        <taxon>Methylobacterium</taxon>
    </lineage>
</organism>
<feature type="region of interest" description="Disordered" evidence="1">
    <location>
        <begin position="74"/>
        <end position="102"/>
    </location>
</feature>
<dbReference type="EMBL" id="JAQYXP010000004">
    <property type="protein sequence ID" value="MEN3237793.1"/>
    <property type="molecule type" value="Genomic_DNA"/>
</dbReference>
<feature type="compositionally biased region" description="Basic residues" evidence="1">
    <location>
        <begin position="77"/>
        <end position="87"/>
    </location>
</feature>
<sequence length="147" mass="15977">MGLARATVRKYASAETFPARLPHGAGPSLLDPHVAYLAGRIDEGCENAIALWREIRERGYPGTSRQVHRFVAERRTRPIRSGRKARSAKASASKPPGSEAPLQPARQLAWLLVQPTSVLDESEAAVVSRVEQDDTAQAITVSTPIEV</sequence>
<proteinExistence type="predicted"/>
<evidence type="ECO:0000313" key="3">
    <source>
        <dbReference type="Proteomes" id="UP001407347"/>
    </source>
</evidence>
<protein>
    <submittedName>
        <fullName evidence="2">Uncharacterized protein</fullName>
    </submittedName>
</protein>
<dbReference type="RefSeq" id="WP_346013402.1">
    <property type="nucleotide sequence ID" value="NZ_JAQYXP010000004.1"/>
</dbReference>
<comment type="caution">
    <text evidence="2">The sequence shown here is derived from an EMBL/GenBank/DDBJ whole genome shotgun (WGS) entry which is preliminary data.</text>
</comment>
<feature type="compositionally biased region" description="Low complexity" evidence="1">
    <location>
        <begin position="88"/>
        <end position="101"/>
    </location>
</feature>
<keyword evidence="3" id="KW-1185">Reference proteome</keyword>
<reference evidence="2 3" key="1">
    <citation type="journal article" date="2023" name="PLoS ONE">
        <title>Complete genome assembly of Hawai'i environmental nontuberculous mycobacteria reveals unexpected co-isolation with methylobacteria.</title>
        <authorList>
            <person name="Hendrix J."/>
            <person name="Epperson L.E."/>
            <person name="Tong E.I."/>
            <person name="Chan Y.L."/>
            <person name="Hasan N.A."/>
            <person name="Dawrs S.N."/>
            <person name="Norton G.J."/>
            <person name="Virdi R."/>
            <person name="Crooks J.L."/>
            <person name="Chan E.D."/>
            <person name="Honda J.R."/>
            <person name="Strong M."/>
        </authorList>
    </citation>
    <scope>NUCLEOTIDE SEQUENCE [LARGE SCALE GENOMIC DNA]</scope>
    <source>
        <strain evidence="2 3">NJH_HI04-1</strain>
    </source>
</reference>
<gene>
    <name evidence="2" type="ORF">PUR29_30335</name>
</gene>
<evidence type="ECO:0000256" key="1">
    <source>
        <dbReference type="SAM" id="MobiDB-lite"/>
    </source>
</evidence>
<name>A0ABV0A1W6_9HYPH</name>